<sequence>MVVKTLEELEQIRKRTLDDLHLRRLDQAPVKVVVGMGTCGIASGAREVLKAFVHEVNQQGLMNVMITQSGEFEVCGNEPVVEIFDHLGKTTYLQMNGEKAKHVVLEHLMNGKVVSEFTEDSTSI</sequence>
<dbReference type="Gene3D" id="3.40.30.10">
    <property type="entry name" value="Glutaredoxin"/>
    <property type="match status" value="1"/>
</dbReference>
<proteinExistence type="predicted"/>
<protein>
    <submittedName>
        <fullName evidence="1">Ferredoxin</fullName>
    </submittedName>
</protein>
<evidence type="ECO:0000313" key="2">
    <source>
        <dbReference type="Proteomes" id="UP001432099"/>
    </source>
</evidence>
<dbReference type="InterPro" id="IPR036249">
    <property type="entry name" value="Thioredoxin-like_sf"/>
</dbReference>
<accession>A0ABM8II92</accession>
<dbReference type="SUPFAM" id="SSF52833">
    <property type="entry name" value="Thioredoxin-like"/>
    <property type="match status" value="1"/>
</dbReference>
<reference evidence="1" key="1">
    <citation type="journal article" date="2024" name="Int. J. Syst. Evol. Microbiol.">
        <title>Turicibacter faecis sp. nov., isolated from faeces of heart failure mouse model.</title>
        <authorList>
            <person name="Imamura Y."/>
            <person name="Motooka D."/>
            <person name="Nakajima Y."/>
            <person name="Ito S."/>
            <person name="Kitakaze M."/>
            <person name="Iida T."/>
            <person name="Nakamura S."/>
        </authorList>
    </citation>
    <scope>NUCLEOTIDE SEQUENCE</scope>
    <source>
        <strain evidence="1">TC023</strain>
    </source>
</reference>
<gene>
    <name evidence="1" type="ORF">T23_05470</name>
</gene>
<dbReference type="CDD" id="cd02980">
    <property type="entry name" value="TRX_Fd_family"/>
    <property type="match status" value="1"/>
</dbReference>
<dbReference type="Proteomes" id="UP001432099">
    <property type="component" value="Chromosome"/>
</dbReference>
<evidence type="ECO:0000313" key="1">
    <source>
        <dbReference type="EMBL" id="BEH90445.1"/>
    </source>
</evidence>
<organism evidence="1 2">
    <name type="scientific">Turicibacter faecis</name>
    <dbReference type="NCBI Taxonomy" id="2963365"/>
    <lineage>
        <taxon>Bacteria</taxon>
        <taxon>Bacillati</taxon>
        <taxon>Bacillota</taxon>
        <taxon>Erysipelotrichia</taxon>
        <taxon>Erysipelotrichales</taxon>
        <taxon>Turicibacteraceae</taxon>
        <taxon>Turicibacter</taxon>
    </lineage>
</organism>
<dbReference type="EMBL" id="AP028127">
    <property type="protein sequence ID" value="BEH90445.1"/>
    <property type="molecule type" value="Genomic_DNA"/>
</dbReference>
<name>A0ABM8II92_9FIRM</name>
<keyword evidence="2" id="KW-1185">Reference proteome</keyword>